<dbReference type="SUPFAM" id="SSF53335">
    <property type="entry name" value="S-adenosyl-L-methionine-dependent methyltransferases"/>
    <property type="match status" value="1"/>
</dbReference>
<dbReference type="GO" id="GO:0008168">
    <property type="term" value="F:methyltransferase activity"/>
    <property type="evidence" value="ECO:0007669"/>
    <property type="project" value="UniProtKB-KW"/>
</dbReference>
<dbReference type="Proteomes" id="UP000632138">
    <property type="component" value="Unassembled WGS sequence"/>
</dbReference>
<evidence type="ECO:0000259" key="3">
    <source>
        <dbReference type="Pfam" id="PF13649"/>
    </source>
</evidence>
<feature type="domain" description="Methyltransferase" evidence="3">
    <location>
        <begin position="46"/>
        <end position="121"/>
    </location>
</feature>
<organism evidence="4 5">
    <name type="scientific">Paractinoplanes ovalisporus</name>
    <dbReference type="NCBI Taxonomy" id="2810368"/>
    <lineage>
        <taxon>Bacteria</taxon>
        <taxon>Bacillati</taxon>
        <taxon>Actinomycetota</taxon>
        <taxon>Actinomycetes</taxon>
        <taxon>Micromonosporales</taxon>
        <taxon>Micromonosporaceae</taxon>
        <taxon>Paractinoplanes</taxon>
    </lineage>
</organism>
<dbReference type="PANTHER" id="PTHR44942">
    <property type="entry name" value="METHYLTRANSF_11 DOMAIN-CONTAINING PROTEIN"/>
    <property type="match status" value="1"/>
</dbReference>
<dbReference type="RefSeq" id="WP_203378794.1">
    <property type="nucleotide sequence ID" value="NZ_JAENHP010000008.1"/>
</dbReference>
<dbReference type="Gene3D" id="3.40.50.150">
    <property type="entry name" value="Vaccinia Virus protein VP39"/>
    <property type="match status" value="1"/>
</dbReference>
<accession>A0ABS2AG19</accession>
<evidence type="ECO:0000313" key="5">
    <source>
        <dbReference type="Proteomes" id="UP000632138"/>
    </source>
</evidence>
<dbReference type="CDD" id="cd02440">
    <property type="entry name" value="AdoMet_MTases"/>
    <property type="match status" value="1"/>
</dbReference>
<name>A0ABS2AG19_9ACTN</name>
<keyword evidence="5" id="KW-1185">Reference proteome</keyword>
<dbReference type="InterPro" id="IPR029063">
    <property type="entry name" value="SAM-dependent_MTases_sf"/>
</dbReference>
<dbReference type="Pfam" id="PF13649">
    <property type="entry name" value="Methyltransf_25"/>
    <property type="match status" value="1"/>
</dbReference>
<evidence type="ECO:0000256" key="1">
    <source>
        <dbReference type="ARBA" id="ARBA00022603"/>
    </source>
</evidence>
<dbReference type="InterPro" id="IPR051052">
    <property type="entry name" value="Diverse_substrate_MTase"/>
</dbReference>
<keyword evidence="1 4" id="KW-0489">Methyltransferase</keyword>
<comment type="caution">
    <text evidence="4">The sequence shown here is derived from an EMBL/GenBank/DDBJ whole genome shotgun (WGS) entry which is preliminary data.</text>
</comment>
<sequence length="258" mass="28566">MEGRNPAQTFGEVADDYDRVRPAYPTALYDDVLDYGPPGIGGRRALEVGAGTGRATEAFAARGVPVVAVEPDDAMADVLVRRVGHAPDVQLIRGRFEEFRSDERFGLLFSAEAWHWTEPRTRWAQAAGALAGGATLALFWNTERVADPALRTAMLEVFARHAPSVVINDEPVAADQVWQRWPGDELSGQSAFEGLVSRHYRSPRNMPSTDYLDLTRTRSQYRMLPPSTRRPLLAALEALFDDEVPLAIHTTLLLARRA</sequence>
<dbReference type="GO" id="GO:0032259">
    <property type="term" value="P:methylation"/>
    <property type="evidence" value="ECO:0007669"/>
    <property type="project" value="UniProtKB-KW"/>
</dbReference>
<proteinExistence type="predicted"/>
<dbReference type="PANTHER" id="PTHR44942:SF4">
    <property type="entry name" value="METHYLTRANSFERASE TYPE 11 DOMAIN-CONTAINING PROTEIN"/>
    <property type="match status" value="1"/>
</dbReference>
<evidence type="ECO:0000313" key="4">
    <source>
        <dbReference type="EMBL" id="MBM2618780.1"/>
    </source>
</evidence>
<dbReference type="EMBL" id="JAENHP010000008">
    <property type="protein sequence ID" value="MBM2618780.1"/>
    <property type="molecule type" value="Genomic_DNA"/>
</dbReference>
<dbReference type="InterPro" id="IPR041698">
    <property type="entry name" value="Methyltransf_25"/>
</dbReference>
<keyword evidence="2" id="KW-0808">Transferase</keyword>
<evidence type="ECO:0000256" key="2">
    <source>
        <dbReference type="ARBA" id="ARBA00022679"/>
    </source>
</evidence>
<gene>
    <name evidence="4" type="ORF">JIG36_24790</name>
</gene>
<reference evidence="4 5" key="1">
    <citation type="submission" date="2021-01" db="EMBL/GenBank/DDBJ databases">
        <title>Actinoplanes sp. nov. LDG1-06 isolated from lichen.</title>
        <authorList>
            <person name="Saeng-In P."/>
            <person name="Phongsopitanun W."/>
            <person name="Kanchanasin P."/>
            <person name="Yuki M."/>
            <person name="Kudo T."/>
            <person name="Ohkuma M."/>
            <person name="Tanasupawat S."/>
        </authorList>
    </citation>
    <scope>NUCLEOTIDE SEQUENCE [LARGE SCALE GENOMIC DNA]</scope>
    <source>
        <strain evidence="4 5">LDG1-06</strain>
    </source>
</reference>
<protein>
    <submittedName>
        <fullName evidence="4">Class I SAM-dependent methyltransferase</fullName>
    </submittedName>
</protein>